<reference evidence="3" key="1">
    <citation type="journal article" date="2023" name="Commun. Biol.">
        <title>Genome analysis of Parmales, the sister group of diatoms, reveals the evolutionary specialization of diatoms from phago-mixotrophs to photoautotrophs.</title>
        <authorList>
            <person name="Ban H."/>
            <person name="Sato S."/>
            <person name="Yoshikawa S."/>
            <person name="Yamada K."/>
            <person name="Nakamura Y."/>
            <person name="Ichinomiya M."/>
            <person name="Sato N."/>
            <person name="Blanc-Mathieu R."/>
            <person name="Endo H."/>
            <person name="Kuwata A."/>
            <person name="Ogata H."/>
        </authorList>
    </citation>
    <scope>NUCLEOTIDE SEQUENCE [LARGE SCALE GENOMIC DNA]</scope>
    <source>
        <strain evidence="3">NIES 3700</strain>
    </source>
</reference>
<evidence type="ECO:0008006" key="4">
    <source>
        <dbReference type="Google" id="ProtNLM"/>
    </source>
</evidence>
<dbReference type="GO" id="GO:0070476">
    <property type="term" value="P:rRNA (guanine-N7)-methylation"/>
    <property type="evidence" value="ECO:0007669"/>
    <property type="project" value="TreeGrafter"/>
</dbReference>
<dbReference type="InterPro" id="IPR039127">
    <property type="entry name" value="Trm112"/>
</dbReference>
<organism evidence="2 3">
    <name type="scientific">Triparma laevis f. longispina</name>
    <dbReference type="NCBI Taxonomy" id="1714387"/>
    <lineage>
        <taxon>Eukaryota</taxon>
        <taxon>Sar</taxon>
        <taxon>Stramenopiles</taxon>
        <taxon>Ochrophyta</taxon>
        <taxon>Bolidophyceae</taxon>
        <taxon>Parmales</taxon>
        <taxon>Triparmaceae</taxon>
        <taxon>Triparma</taxon>
    </lineage>
</organism>
<dbReference type="Gene3D" id="2.20.25.10">
    <property type="match status" value="1"/>
</dbReference>
<dbReference type="AlphaFoldDB" id="A0A9W6ZDA4"/>
<sequence>MKLLTHNHLRCNTSSATTGYPLKITPTEIRITDDEYNETFVKHVMQNVNWPVLVQAASQCGITTLPPTLPPSLTTDPSFLRALHHVLVNVNIVSGVLKCPDTGREFGVKDGVCDFMLEEEECENVKI</sequence>
<dbReference type="GO" id="GO:0046982">
    <property type="term" value="F:protein heterodimerization activity"/>
    <property type="evidence" value="ECO:0007669"/>
    <property type="project" value="InterPro"/>
</dbReference>
<evidence type="ECO:0000313" key="3">
    <source>
        <dbReference type="Proteomes" id="UP001165122"/>
    </source>
</evidence>
<dbReference type="PANTHER" id="PTHR12773">
    <property type="entry name" value="UPF0315 PROTEIN-RELATED"/>
    <property type="match status" value="1"/>
</dbReference>
<dbReference type="OrthoDB" id="2187549at2759"/>
<evidence type="ECO:0000256" key="1">
    <source>
        <dbReference type="ARBA" id="ARBA00007980"/>
    </source>
</evidence>
<protein>
    <recommendedName>
        <fullName evidence="4">Multifunctional methyltransferase subunit TRM112-like protein</fullName>
    </recommendedName>
</protein>
<comment type="caution">
    <text evidence="2">The sequence shown here is derived from an EMBL/GenBank/DDBJ whole genome shotgun (WGS) entry which is preliminary data.</text>
</comment>
<comment type="similarity">
    <text evidence="1">Belongs to the TRM112 family.</text>
</comment>
<gene>
    <name evidence="2" type="ORF">TrLO_g13904</name>
</gene>
<dbReference type="EMBL" id="BRXW01000394">
    <property type="protein sequence ID" value="GMH50271.1"/>
    <property type="molecule type" value="Genomic_DNA"/>
</dbReference>
<dbReference type="GO" id="GO:0030488">
    <property type="term" value="P:tRNA methylation"/>
    <property type="evidence" value="ECO:0007669"/>
    <property type="project" value="TreeGrafter"/>
</dbReference>
<proteinExistence type="inferred from homology"/>
<accession>A0A9W6ZDA4</accession>
<name>A0A9W6ZDA4_9STRA</name>
<keyword evidence="3" id="KW-1185">Reference proteome</keyword>
<evidence type="ECO:0000313" key="2">
    <source>
        <dbReference type="EMBL" id="GMH50271.1"/>
    </source>
</evidence>
<dbReference type="PANTHER" id="PTHR12773:SF0">
    <property type="entry name" value="MULTIFUNCTIONAL METHYLTRANSFERASE SUBUNIT TRM112-LIKE PROTEIN"/>
    <property type="match status" value="1"/>
</dbReference>
<dbReference type="InterPro" id="IPR005651">
    <property type="entry name" value="Trm112-like"/>
</dbReference>
<dbReference type="Pfam" id="PF03966">
    <property type="entry name" value="Trm112p"/>
    <property type="match status" value="1"/>
</dbReference>
<dbReference type="Proteomes" id="UP001165122">
    <property type="component" value="Unassembled WGS sequence"/>
</dbReference>